<reference evidence="2 3" key="1">
    <citation type="submission" date="2020-07" db="EMBL/GenBank/DDBJ databases">
        <title>Halosimplex litoreum sp. nov. and Halosimplex rubrum sp. nov., isolated from different salt environments.</title>
        <authorList>
            <person name="Cui H."/>
        </authorList>
    </citation>
    <scope>NUCLEOTIDE SEQUENCE [LARGE SCALE GENOMIC DNA]</scope>
    <source>
        <strain evidence="2 3">R2</strain>
    </source>
</reference>
<name>A0A7D5PBI4_9EURY</name>
<dbReference type="GeneID" id="56083314"/>
<keyword evidence="3" id="KW-1185">Reference proteome</keyword>
<sequence length="241" mass="27520">MARTRTLGDFGADGEQDGLPSTPADLPDLDEIPPVRADHERLLGVSTDRTVLYHRPSHELWKYDADVFAETGEFKVVEQSNTAMGTPEFKEFADQIRESDWLATTQYSDIFFGETHPDQYPEELPAPIDQGENDRAGERLLGVDSRGIGHYEVYEVDIPYIRRYVPFRGDEIVHWDPNYYGYVTPERGLAQRRIAQYIITTEVECHGWMRLSEYGQSLTAALLEELTPVRELLEDGPVIPE</sequence>
<dbReference type="Proteomes" id="UP000509346">
    <property type="component" value="Chromosome"/>
</dbReference>
<gene>
    <name evidence="2" type="ORF">HZS54_11955</name>
</gene>
<proteinExistence type="predicted"/>
<accession>A0A7D5PBI4</accession>
<organism evidence="2 3">
    <name type="scientific">Halosimplex pelagicum</name>
    <dbReference type="NCBI Taxonomy" id="869886"/>
    <lineage>
        <taxon>Archaea</taxon>
        <taxon>Methanobacteriati</taxon>
        <taxon>Methanobacteriota</taxon>
        <taxon>Stenosarchaea group</taxon>
        <taxon>Halobacteria</taxon>
        <taxon>Halobacteriales</taxon>
        <taxon>Haloarculaceae</taxon>
        <taxon>Halosimplex</taxon>
    </lineage>
</organism>
<protein>
    <submittedName>
        <fullName evidence="2">Uncharacterized protein</fullName>
    </submittedName>
</protein>
<dbReference type="KEGG" id="hpel:HZS54_11955"/>
<evidence type="ECO:0000313" key="2">
    <source>
        <dbReference type="EMBL" id="QLH82282.1"/>
    </source>
</evidence>
<dbReference type="AlphaFoldDB" id="A0A7D5PBI4"/>
<evidence type="ECO:0000256" key="1">
    <source>
        <dbReference type="SAM" id="MobiDB-lite"/>
    </source>
</evidence>
<dbReference type="RefSeq" id="WP_179922750.1">
    <property type="nucleotide sequence ID" value="NZ_CP058909.1"/>
</dbReference>
<feature type="region of interest" description="Disordered" evidence="1">
    <location>
        <begin position="1"/>
        <end position="30"/>
    </location>
</feature>
<dbReference type="EMBL" id="CP058909">
    <property type="protein sequence ID" value="QLH82282.1"/>
    <property type="molecule type" value="Genomic_DNA"/>
</dbReference>
<evidence type="ECO:0000313" key="3">
    <source>
        <dbReference type="Proteomes" id="UP000509346"/>
    </source>
</evidence>